<evidence type="ECO:0000256" key="2">
    <source>
        <dbReference type="ARBA" id="ARBA00022490"/>
    </source>
</evidence>
<sequence>MFPGKIGYVLLRPFLQESKDILHLGALFFIQHPVQVRSGPEGSLRHLQQSGARSRKGFPGLFPVIGLSTGKQQTGLPPKAEQNPDRSPFLLPQLLQYAVRLCPLLFSEIQRVDRPEQFRPEGRLSAPPPPRSPPGQRSSEKNQDRRCQQPRSKNRSFFHVFCLPPQDAGVFPGAAGSYPGEHEGALQTIRRNIKKSKPLLPLLYQPLPPDSSRCRIMASAPGRLLSRPIHAREEAMAVHTLLLLDDDRELCDLLTDYLKPEGFEILTAHDGNTGLAAALNFPSLDLILLDVMLPGKNGFDVLRELRVHSGVPVLMLTAKGDEVDRIVGLELGADDYLPKPFNPRELLARIRAILRRKDSSAAPNAQERLVSGDIELDPARRTIRAGGSDIELTTVEFKLLEALLRTPGKVVSRDALSRAALDRPLSPFERSLDVHMSNLRKKLGPCPDGSPRIRTLRSEGYLLACEATH</sequence>
<name>A0A645BF07_9ZZZZ</name>
<dbReference type="CDD" id="cd17623">
    <property type="entry name" value="REC_OmpR_CpxR"/>
    <property type="match status" value="1"/>
</dbReference>
<dbReference type="Gene3D" id="6.10.250.690">
    <property type="match status" value="1"/>
</dbReference>
<dbReference type="InterPro" id="IPR036388">
    <property type="entry name" value="WH-like_DNA-bd_sf"/>
</dbReference>
<keyword evidence="5" id="KW-0805">Transcription regulation</keyword>
<dbReference type="CDD" id="cd00383">
    <property type="entry name" value="trans_reg_C"/>
    <property type="match status" value="1"/>
</dbReference>
<dbReference type="Gene3D" id="3.40.50.2300">
    <property type="match status" value="1"/>
</dbReference>
<dbReference type="GO" id="GO:0000156">
    <property type="term" value="F:phosphorelay response regulator activity"/>
    <property type="evidence" value="ECO:0007669"/>
    <property type="project" value="TreeGrafter"/>
</dbReference>
<evidence type="ECO:0000256" key="1">
    <source>
        <dbReference type="ARBA" id="ARBA00004496"/>
    </source>
</evidence>
<dbReference type="GO" id="GO:0000976">
    <property type="term" value="F:transcription cis-regulatory region binding"/>
    <property type="evidence" value="ECO:0007669"/>
    <property type="project" value="TreeGrafter"/>
</dbReference>
<feature type="compositionally biased region" description="Basic and acidic residues" evidence="8">
    <location>
        <begin position="138"/>
        <end position="147"/>
    </location>
</feature>
<dbReference type="InterPro" id="IPR058124">
    <property type="entry name" value="CpxR-like_REC"/>
</dbReference>
<dbReference type="SUPFAM" id="SSF46894">
    <property type="entry name" value="C-terminal effector domain of the bipartite response regulators"/>
    <property type="match status" value="1"/>
</dbReference>
<organism evidence="11">
    <name type="scientific">bioreactor metagenome</name>
    <dbReference type="NCBI Taxonomy" id="1076179"/>
    <lineage>
        <taxon>unclassified sequences</taxon>
        <taxon>metagenomes</taxon>
        <taxon>ecological metagenomes</taxon>
    </lineage>
</organism>
<accession>A0A645BF07</accession>
<dbReference type="SUPFAM" id="SSF52172">
    <property type="entry name" value="CheY-like"/>
    <property type="match status" value="1"/>
</dbReference>
<proteinExistence type="predicted"/>
<dbReference type="Gene3D" id="1.10.10.10">
    <property type="entry name" value="Winged helix-like DNA-binding domain superfamily/Winged helix DNA-binding domain"/>
    <property type="match status" value="1"/>
</dbReference>
<dbReference type="InterPro" id="IPR039420">
    <property type="entry name" value="WalR-like"/>
</dbReference>
<dbReference type="SMART" id="SM00448">
    <property type="entry name" value="REC"/>
    <property type="match status" value="1"/>
</dbReference>
<dbReference type="Pfam" id="PF00486">
    <property type="entry name" value="Trans_reg_C"/>
    <property type="match status" value="1"/>
</dbReference>
<dbReference type="Pfam" id="PF00072">
    <property type="entry name" value="Response_reg"/>
    <property type="match status" value="1"/>
</dbReference>
<evidence type="ECO:0000259" key="10">
    <source>
        <dbReference type="PROSITE" id="PS51755"/>
    </source>
</evidence>
<evidence type="ECO:0000256" key="4">
    <source>
        <dbReference type="ARBA" id="ARBA00023012"/>
    </source>
</evidence>
<keyword evidence="2" id="KW-0963">Cytoplasm</keyword>
<dbReference type="InterPro" id="IPR001867">
    <property type="entry name" value="OmpR/PhoB-type_DNA-bd"/>
</dbReference>
<dbReference type="PROSITE" id="PS50110">
    <property type="entry name" value="RESPONSE_REGULATORY"/>
    <property type="match status" value="1"/>
</dbReference>
<evidence type="ECO:0000313" key="11">
    <source>
        <dbReference type="EMBL" id="MPM60294.1"/>
    </source>
</evidence>
<keyword evidence="4" id="KW-0902">Two-component regulatory system</keyword>
<dbReference type="SMART" id="SM00862">
    <property type="entry name" value="Trans_reg_C"/>
    <property type="match status" value="1"/>
</dbReference>
<keyword evidence="6" id="KW-0238">DNA-binding</keyword>
<dbReference type="GO" id="GO:0005829">
    <property type="term" value="C:cytosol"/>
    <property type="evidence" value="ECO:0007669"/>
    <property type="project" value="TreeGrafter"/>
</dbReference>
<dbReference type="PANTHER" id="PTHR48111">
    <property type="entry name" value="REGULATOR OF RPOS"/>
    <property type="match status" value="1"/>
</dbReference>
<evidence type="ECO:0000256" key="8">
    <source>
        <dbReference type="SAM" id="MobiDB-lite"/>
    </source>
</evidence>
<feature type="domain" description="OmpR/PhoB-type" evidence="10">
    <location>
        <begin position="366"/>
        <end position="465"/>
    </location>
</feature>
<evidence type="ECO:0000259" key="9">
    <source>
        <dbReference type="PROSITE" id="PS50110"/>
    </source>
</evidence>
<feature type="region of interest" description="Disordered" evidence="8">
    <location>
        <begin position="118"/>
        <end position="150"/>
    </location>
</feature>
<dbReference type="InterPro" id="IPR016032">
    <property type="entry name" value="Sig_transdc_resp-reg_C-effctor"/>
</dbReference>
<protein>
    <submittedName>
        <fullName evidence="11">Regulator of RpoS</fullName>
    </submittedName>
</protein>
<dbReference type="PROSITE" id="PS51755">
    <property type="entry name" value="OMPR_PHOB"/>
    <property type="match status" value="1"/>
</dbReference>
<dbReference type="InterPro" id="IPR011006">
    <property type="entry name" value="CheY-like_superfamily"/>
</dbReference>
<dbReference type="GO" id="GO:0006355">
    <property type="term" value="P:regulation of DNA-templated transcription"/>
    <property type="evidence" value="ECO:0007669"/>
    <property type="project" value="InterPro"/>
</dbReference>
<evidence type="ECO:0000256" key="3">
    <source>
        <dbReference type="ARBA" id="ARBA00022553"/>
    </source>
</evidence>
<dbReference type="GO" id="GO:0032993">
    <property type="term" value="C:protein-DNA complex"/>
    <property type="evidence" value="ECO:0007669"/>
    <property type="project" value="TreeGrafter"/>
</dbReference>
<comment type="subcellular location">
    <subcellularLocation>
        <location evidence="1">Cytoplasm</location>
    </subcellularLocation>
</comment>
<dbReference type="PANTHER" id="PTHR48111:SF39">
    <property type="entry name" value="TRANSCRIPTIONAL REGULATORY PROTEIN CPXR"/>
    <property type="match status" value="1"/>
</dbReference>
<feature type="domain" description="Response regulatory" evidence="9">
    <location>
        <begin position="240"/>
        <end position="354"/>
    </location>
</feature>
<dbReference type="AlphaFoldDB" id="A0A645BF07"/>
<keyword evidence="7" id="KW-0804">Transcription</keyword>
<dbReference type="EMBL" id="VSSQ01017724">
    <property type="protein sequence ID" value="MPM60294.1"/>
    <property type="molecule type" value="Genomic_DNA"/>
</dbReference>
<reference evidence="11" key="1">
    <citation type="submission" date="2019-08" db="EMBL/GenBank/DDBJ databases">
        <authorList>
            <person name="Kucharzyk K."/>
            <person name="Murdoch R.W."/>
            <person name="Higgins S."/>
            <person name="Loffler F."/>
        </authorList>
    </citation>
    <scope>NUCLEOTIDE SEQUENCE</scope>
</reference>
<comment type="caution">
    <text evidence="11">The sequence shown here is derived from an EMBL/GenBank/DDBJ whole genome shotgun (WGS) entry which is preliminary data.</text>
</comment>
<gene>
    <name evidence="11" type="primary">rssB_37</name>
    <name evidence="11" type="ORF">SDC9_107145</name>
</gene>
<evidence type="ECO:0000256" key="5">
    <source>
        <dbReference type="ARBA" id="ARBA00023015"/>
    </source>
</evidence>
<keyword evidence="3" id="KW-0597">Phosphoprotein</keyword>
<evidence type="ECO:0000256" key="6">
    <source>
        <dbReference type="ARBA" id="ARBA00023125"/>
    </source>
</evidence>
<dbReference type="InterPro" id="IPR001789">
    <property type="entry name" value="Sig_transdc_resp-reg_receiver"/>
</dbReference>
<evidence type="ECO:0000256" key="7">
    <source>
        <dbReference type="ARBA" id="ARBA00023163"/>
    </source>
</evidence>